<evidence type="ECO:0000256" key="5">
    <source>
        <dbReference type="SAM" id="Coils"/>
    </source>
</evidence>
<reference evidence="8" key="1">
    <citation type="submission" date="2021-04" db="EMBL/GenBank/DDBJ databases">
        <authorList>
            <person name="Yoon J."/>
        </authorList>
    </citation>
    <scope>NUCLEOTIDE SEQUENCE</scope>
    <source>
        <strain evidence="8">KMU-90</strain>
    </source>
</reference>
<evidence type="ECO:0000256" key="4">
    <source>
        <dbReference type="ARBA" id="ARBA00023125"/>
    </source>
</evidence>
<dbReference type="AlphaFoldDB" id="A0A8J7WH02"/>
<dbReference type="RefSeq" id="WP_212538609.1">
    <property type="nucleotide sequence ID" value="NZ_JAGTUU010000010.1"/>
</dbReference>
<keyword evidence="5" id="KW-0175">Coiled coil</keyword>
<dbReference type="PANTHER" id="PTHR38097">
    <property type="match status" value="1"/>
</dbReference>
<dbReference type="PANTHER" id="PTHR38097:SF2">
    <property type="entry name" value="DNA-BINDING PROTEIN STPA"/>
    <property type="match status" value="1"/>
</dbReference>
<evidence type="ECO:0000256" key="3">
    <source>
        <dbReference type="ARBA" id="ARBA00022490"/>
    </source>
</evidence>
<comment type="subcellular location">
    <subcellularLocation>
        <location evidence="1">Cytoplasm</location>
        <location evidence="1">Nucleoid</location>
    </subcellularLocation>
</comment>
<name>A0A8J7WH02_9RHOB</name>
<dbReference type="Gene3D" id="4.10.430.10">
    <property type="entry name" value="Histone-like protein H-NS, C-terminal domain"/>
    <property type="match status" value="1"/>
</dbReference>
<accession>A0A8J7WH02</accession>
<feature type="region of interest" description="Disordered" evidence="6">
    <location>
        <begin position="60"/>
        <end position="89"/>
    </location>
</feature>
<evidence type="ECO:0000256" key="2">
    <source>
        <dbReference type="ARBA" id="ARBA00010610"/>
    </source>
</evidence>
<gene>
    <name evidence="8" type="ORF">KB874_21485</name>
</gene>
<dbReference type="EMBL" id="JAGTUU010000010">
    <property type="protein sequence ID" value="MBS0126657.1"/>
    <property type="molecule type" value="Genomic_DNA"/>
</dbReference>
<keyword evidence="9" id="KW-1185">Reference proteome</keyword>
<proteinExistence type="inferred from homology"/>
<dbReference type="SUPFAM" id="SSF81273">
    <property type="entry name" value="H-NS histone-like proteins"/>
    <property type="match status" value="1"/>
</dbReference>
<sequence length="111" mass="12414">MAKIDLSKLNMDELGALANDVQKRMTELKEEKRAEAMKRIHELAKEAGLTVDELVGTVSTTKKRRDTGTKSAPKYIDPNDPMNTWTGKGRAPNWFKEALEAGKTKEELLIA</sequence>
<dbReference type="GO" id="GO:0003681">
    <property type="term" value="F:bent DNA binding"/>
    <property type="evidence" value="ECO:0007669"/>
    <property type="project" value="TreeGrafter"/>
</dbReference>
<keyword evidence="3" id="KW-0963">Cytoplasm</keyword>
<protein>
    <submittedName>
        <fullName evidence="8">H-NS histone family protein</fullName>
    </submittedName>
</protein>
<comment type="caution">
    <text evidence="8">The sequence shown here is derived from an EMBL/GenBank/DDBJ whole genome shotgun (WGS) entry which is preliminary data.</text>
</comment>
<comment type="similarity">
    <text evidence="2">Belongs to the histone-like protein H-NS family.</text>
</comment>
<dbReference type="InterPro" id="IPR037150">
    <property type="entry name" value="H-NS_C_dom_sf"/>
</dbReference>
<evidence type="ECO:0000256" key="1">
    <source>
        <dbReference type="ARBA" id="ARBA00004453"/>
    </source>
</evidence>
<dbReference type="SMART" id="SM00528">
    <property type="entry name" value="HNS"/>
    <property type="match status" value="1"/>
</dbReference>
<dbReference type="GO" id="GO:0001217">
    <property type="term" value="F:DNA-binding transcription repressor activity"/>
    <property type="evidence" value="ECO:0007669"/>
    <property type="project" value="TreeGrafter"/>
</dbReference>
<dbReference type="GO" id="GO:0005829">
    <property type="term" value="C:cytosol"/>
    <property type="evidence" value="ECO:0007669"/>
    <property type="project" value="TreeGrafter"/>
</dbReference>
<dbReference type="Proteomes" id="UP000681356">
    <property type="component" value="Unassembled WGS sequence"/>
</dbReference>
<dbReference type="GO" id="GO:0000976">
    <property type="term" value="F:transcription cis-regulatory region binding"/>
    <property type="evidence" value="ECO:0007669"/>
    <property type="project" value="TreeGrafter"/>
</dbReference>
<keyword evidence="4" id="KW-0238">DNA-binding</keyword>
<organism evidence="8 9">
    <name type="scientific">Thetidibacter halocola</name>
    <dbReference type="NCBI Taxonomy" id="2827239"/>
    <lineage>
        <taxon>Bacteria</taxon>
        <taxon>Pseudomonadati</taxon>
        <taxon>Pseudomonadota</taxon>
        <taxon>Alphaproteobacteria</taxon>
        <taxon>Rhodobacterales</taxon>
        <taxon>Roseobacteraceae</taxon>
        <taxon>Thetidibacter</taxon>
    </lineage>
</organism>
<evidence type="ECO:0000313" key="9">
    <source>
        <dbReference type="Proteomes" id="UP000681356"/>
    </source>
</evidence>
<evidence type="ECO:0000256" key="6">
    <source>
        <dbReference type="SAM" id="MobiDB-lite"/>
    </source>
</evidence>
<dbReference type="InterPro" id="IPR027444">
    <property type="entry name" value="H-NS_C_dom"/>
</dbReference>
<evidence type="ECO:0000313" key="8">
    <source>
        <dbReference type="EMBL" id="MBS0126657.1"/>
    </source>
</evidence>
<dbReference type="GO" id="GO:0009295">
    <property type="term" value="C:nucleoid"/>
    <property type="evidence" value="ECO:0007669"/>
    <property type="project" value="UniProtKB-SubCell"/>
</dbReference>
<feature type="coiled-coil region" evidence="5">
    <location>
        <begin position="11"/>
        <end position="46"/>
    </location>
</feature>
<evidence type="ECO:0000259" key="7">
    <source>
        <dbReference type="SMART" id="SM00528"/>
    </source>
</evidence>
<dbReference type="GO" id="GO:0032993">
    <property type="term" value="C:protein-DNA complex"/>
    <property type="evidence" value="ECO:0007669"/>
    <property type="project" value="TreeGrafter"/>
</dbReference>
<dbReference type="GO" id="GO:0003680">
    <property type="term" value="F:minor groove of adenine-thymine-rich DNA binding"/>
    <property type="evidence" value="ECO:0007669"/>
    <property type="project" value="TreeGrafter"/>
</dbReference>
<feature type="domain" description="DNA-binding protein H-NS-like C-terminal" evidence="7">
    <location>
        <begin position="61"/>
        <end position="110"/>
    </location>
</feature>
<dbReference type="Pfam" id="PF00816">
    <property type="entry name" value="Histone_HNS"/>
    <property type="match status" value="1"/>
</dbReference>